<accession>A0ACB9F7N7</accession>
<reference evidence="2" key="1">
    <citation type="journal article" date="2022" name="Mol. Ecol. Resour.">
        <title>The genomes of chicory, endive, great burdock and yacon provide insights into Asteraceae palaeo-polyploidization history and plant inulin production.</title>
        <authorList>
            <person name="Fan W."/>
            <person name="Wang S."/>
            <person name="Wang H."/>
            <person name="Wang A."/>
            <person name="Jiang F."/>
            <person name="Liu H."/>
            <person name="Zhao H."/>
            <person name="Xu D."/>
            <person name="Zhang Y."/>
        </authorList>
    </citation>
    <scope>NUCLEOTIDE SEQUENCE [LARGE SCALE GENOMIC DNA]</scope>
    <source>
        <strain evidence="2">cv. Punajuju</strain>
    </source>
</reference>
<name>A0ACB9F7N7_CICIN</name>
<comment type="caution">
    <text evidence="1">The sequence shown here is derived from an EMBL/GenBank/DDBJ whole genome shotgun (WGS) entry which is preliminary data.</text>
</comment>
<gene>
    <name evidence="1" type="ORF">L2E82_17025</name>
</gene>
<reference evidence="1 2" key="2">
    <citation type="journal article" date="2022" name="Mol. Ecol. Resour.">
        <title>The genomes of chicory, endive, great burdock and yacon provide insights into Asteraceae paleo-polyploidization history and plant inulin production.</title>
        <authorList>
            <person name="Fan W."/>
            <person name="Wang S."/>
            <person name="Wang H."/>
            <person name="Wang A."/>
            <person name="Jiang F."/>
            <person name="Liu H."/>
            <person name="Zhao H."/>
            <person name="Xu D."/>
            <person name="Zhang Y."/>
        </authorList>
    </citation>
    <scope>NUCLEOTIDE SEQUENCE [LARGE SCALE GENOMIC DNA]</scope>
    <source>
        <strain evidence="2">cv. Punajuju</strain>
        <tissue evidence="1">Leaves</tissue>
    </source>
</reference>
<organism evidence="1 2">
    <name type="scientific">Cichorium intybus</name>
    <name type="common">Chicory</name>
    <dbReference type="NCBI Taxonomy" id="13427"/>
    <lineage>
        <taxon>Eukaryota</taxon>
        <taxon>Viridiplantae</taxon>
        <taxon>Streptophyta</taxon>
        <taxon>Embryophyta</taxon>
        <taxon>Tracheophyta</taxon>
        <taxon>Spermatophyta</taxon>
        <taxon>Magnoliopsida</taxon>
        <taxon>eudicotyledons</taxon>
        <taxon>Gunneridae</taxon>
        <taxon>Pentapetalae</taxon>
        <taxon>asterids</taxon>
        <taxon>campanulids</taxon>
        <taxon>Asterales</taxon>
        <taxon>Asteraceae</taxon>
        <taxon>Cichorioideae</taxon>
        <taxon>Cichorieae</taxon>
        <taxon>Cichoriinae</taxon>
        <taxon>Cichorium</taxon>
    </lineage>
</organism>
<evidence type="ECO:0000313" key="2">
    <source>
        <dbReference type="Proteomes" id="UP001055811"/>
    </source>
</evidence>
<sequence>MCKVCARSSEEIVRLRVPLSDCLNSFSSPEDVQGFYSTALKTWTTAIKITGLTSFPDFLVLHMRMFVMEAGWVPKKLDADDIIDISHMRSKRLQPGEELLPEDGPGGQEEAVKVLANEDIVYQLAGMGFNFSNDIVKRL</sequence>
<dbReference type="Proteomes" id="UP001055811">
    <property type="component" value="Linkage Group LG03"/>
</dbReference>
<keyword evidence="2" id="KW-1185">Reference proteome</keyword>
<dbReference type="EMBL" id="CM042011">
    <property type="protein sequence ID" value="KAI3766945.1"/>
    <property type="molecule type" value="Genomic_DNA"/>
</dbReference>
<evidence type="ECO:0000313" key="1">
    <source>
        <dbReference type="EMBL" id="KAI3766945.1"/>
    </source>
</evidence>
<protein>
    <submittedName>
        <fullName evidence="1">Uncharacterized protein</fullName>
    </submittedName>
</protein>
<proteinExistence type="predicted"/>